<proteinExistence type="predicted"/>
<accession>A0A8H3FBV5</accession>
<name>A0A8H3FBV5_9LECA</name>
<feature type="compositionally biased region" description="Acidic residues" evidence="1">
    <location>
        <begin position="300"/>
        <end position="309"/>
    </location>
</feature>
<feature type="compositionally biased region" description="Basic and acidic residues" evidence="1">
    <location>
        <begin position="310"/>
        <end position="320"/>
    </location>
</feature>
<dbReference type="EMBL" id="CAJPDS010000029">
    <property type="protein sequence ID" value="CAF9921709.1"/>
    <property type="molecule type" value="Genomic_DNA"/>
</dbReference>
<dbReference type="AlphaFoldDB" id="A0A8H3FBV5"/>
<feature type="region of interest" description="Disordered" evidence="1">
    <location>
        <begin position="298"/>
        <end position="374"/>
    </location>
</feature>
<reference evidence="2" key="1">
    <citation type="submission" date="2021-03" db="EMBL/GenBank/DDBJ databases">
        <authorList>
            <person name="Tagirdzhanova G."/>
        </authorList>
    </citation>
    <scope>NUCLEOTIDE SEQUENCE</scope>
</reference>
<protein>
    <submittedName>
        <fullName evidence="2">Uncharacterized protein</fullName>
    </submittedName>
</protein>
<evidence type="ECO:0000313" key="2">
    <source>
        <dbReference type="EMBL" id="CAF9921709.1"/>
    </source>
</evidence>
<comment type="caution">
    <text evidence="2">The sequence shown here is derived from an EMBL/GenBank/DDBJ whole genome shotgun (WGS) entry which is preliminary data.</text>
</comment>
<gene>
    <name evidence="2" type="ORF">HETSPECPRED_004601</name>
</gene>
<evidence type="ECO:0000313" key="3">
    <source>
        <dbReference type="Proteomes" id="UP000664521"/>
    </source>
</evidence>
<feature type="region of interest" description="Disordered" evidence="1">
    <location>
        <begin position="255"/>
        <end position="274"/>
    </location>
</feature>
<keyword evidence="3" id="KW-1185">Reference proteome</keyword>
<feature type="compositionally biased region" description="Polar residues" evidence="1">
    <location>
        <begin position="255"/>
        <end position="265"/>
    </location>
</feature>
<sequence>MASCTTSKDIGSGEMLFEVPYKVRYYSYAEASLAIDRVKYFHGKVAHKLRFIAIHLHKAGKKKGSKKYSFGPEDVIYYVLCQSSVFQKGAHEVTLRDVGELECLYYAICGKVKEFLYDINVRLDNNFVSAEDEYITYMSEGFGLESVTFGSFKDLLLSYEAFLYSPEILKLMKESFKAKHIREHKSGSRPIFLDPRNMSSGMIFGSLKEKNRAALQDQDFEEFLKTVPDELAILHRQNRYSAGIRMRAIKIRKTNASSPTASGDLSRNDDDQEEDKKGLQYLEYLDEYSVMSIDSFTTNDSEEELEDQEFAEKHTKDAKDSMSSQYPHQRVHRSLTIPSKVHDLGKQDDRMESPLSPLENKEQRGSHASTRLYNSQKFGRRSQLSYRADGAETSCNCSSDCFCAPLCAAEPTETCLCIENSLFGHITRNVNIEDIHYPEKTEEEAEAGRAGQVYRAQIMDNDLAQQQPVQCQVSESAYFGLSSDCADYMTSGLATNAHMPTDCAHAESMASTPYDARPDIIDVVAKKLFGGSLSIFAVEMPNGERVRNCESEWHNQLRAAMDAHRDRYEPDPDWYFPPGATCGRLRIGNINQQFTLRKRILDKTVGNITGKKAMCQPAVLKEGLRSPTLEVPSLLERSAHRKPGFLSSLLTLRFGHRTKIPKTGSESSSGPFPHFPY</sequence>
<organism evidence="2 3">
    <name type="scientific">Heterodermia speciosa</name>
    <dbReference type="NCBI Taxonomy" id="116794"/>
    <lineage>
        <taxon>Eukaryota</taxon>
        <taxon>Fungi</taxon>
        <taxon>Dikarya</taxon>
        <taxon>Ascomycota</taxon>
        <taxon>Pezizomycotina</taxon>
        <taxon>Lecanoromycetes</taxon>
        <taxon>OSLEUM clade</taxon>
        <taxon>Lecanoromycetidae</taxon>
        <taxon>Caliciales</taxon>
        <taxon>Physciaceae</taxon>
        <taxon>Heterodermia</taxon>
    </lineage>
</organism>
<dbReference type="OrthoDB" id="5419508at2759"/>
<feature type="compositionally biased region" description="Basic and acidic residues" evidence="1">
    <location>
        <begin position="340"/>
        <end position="352"/>
    </location>
</feature>
<evidence type="ECO:0000256" key="1">
    <source>
        <dbReference type="SAM" id="MobiDB-lite"/>
    </source>
</evidence>
<dbReference type="Proteomes" id="UP000664521">
    <property type="component" value="Unassembled WGS sequence"/>
</dbReference>